<dbReference type="EMBL" id="ML209553">
    <property type="protein sequence ID" value="TFK58196.1"/>
    <property type="molecule type" value="Genomic_DNA"/>
</dbReference>
<keyword evidence="2" id="KW-1185">Reference proteome</keyword>
<evidence type="ECO:0000313" key="1">
    <source>
        <dbReference type="EMBL" id="TFK58196.1"/>
    </source>
</evidence>
<reference evidence="1 2" key="1">
    <citation type="journal article" date="2019" name="Nat. Ecol. Evol.">
        <title>Megaphylogeny resolves global patterns of mushroom evolution.</title>
        <authorList>
            <person name="Varga T."/>
            <person name="Krizsan K."/>
            <person name="Foldi C."/>
            <person name="Dima B."/>
            <person name="Sanchez-Garcia M."/>
            <person name="Sanchez-Ramirez S."/>
            <person name="Szollosi G.J."/>
            <person name="Szarkandi J.G."/>
            <person name="Papp V."/>
            <person name="Albert L."/>
            <person name="Andreopoulos W."/>
            <person name="Angelini C."/>
            <person name="Antonin V."/>
            <person name="Barry K.W."/>
            <person name="Bougher N.L."/>
            <person name="Buchanan P."/>
            <person name="Buyck B."/>
            <person name="Bense V."/>
            <person name="Catcheside P."/>
            <person name="Chovatia M."/>
            <person name="Cooper J."/>
            <person name="Damon W."/>
            <person name="Desjardin D."/>
            <person name="Finy P."/>
            <person name="Geml J."/>
            <person name="Haridas S."/>
            <person name="Hughes K."/>
            <person name="Justo A."/>
            <person name="Karasinski D."/>
            <person name="Kautmanova I."/>
            <person name="Kiss B."/>
            <person name="Kocsube S."/>
            <person name="Kotiranta H."/>
            <person name="LaButti K.M."/>
            <person name="Lechner B.E."/>
            <person name="Liimatainen K."/>
            <person name="Lipzen A."/>
            <person name="Lukacs Z."/>
            <person name="Mihaltcheva S."/>
            <person name="Morgado L.N."/>
            <person name="Niskanen T."/>
            <person name="Noordeloos M.E."/>
            <person name="Ohm R.A."/>
            <person name="Ortiz-Santana B."/>
            <person name="Ovrebo C."/>
            <person name="Racz N."/>
            <person name="Riley R."/>
            <person name="Savchenko A."/>
            <person name="Shiryaev A."/>
            <person name="Soop K."/>
            <person name="Spirin V."/>
            <person name="Szebenyi C."/>
            <person name="Tomsovsky M."/>
            <person name="Tulloss R.E."/>
            <person name="Uehling J."/>
            <person name="Grigoriev I.V."/>
            <person name="Vagvolgyi C."/>
            <person name="Papp T."/>
            <person name="Martin F.M."/>
            <person name="Miettinen O."/>
            <person name="Hibbett D.S."/>
            <person name="Nagy L.G."/>
        </authorList>
    </citation>
    <scope>NUCLEOTIDE SEQUENCE [LARGE SCALE GENOMIC DNA]</scope>
    <source>
        <strain evidence="1 2">NL-1719</strain>
    </source>
</reference>
<dbReference type="Proteomes" id="UP000308600">
    <property type="component" value="Unassembled WGS sequence"/>
</dbReference>
<evidence type="ECO:0000313" key="2">
    <source>
        <dbReference type="Proteomes" id="UP000308600"/>
    </source>
</evidence>
<proteinExistence type="predicted"/>
<accession>A0ACD2ZY36</accession>
<organism evidence="1 2">
    <name type="scientific">Pluteus cervinus</name>
    <dbReference type="NCBI Taxonomy" id="181527"/>
    <lineage>
        <taxon>Eukaryota</taxon>
        <taxon>Fungi</taxon>
        <taxon>Dikarya</taxon>
        <taxon>Basidiomycota</taxon>
        <taxon>Agaricomycotina</taxon>
        <taxon>Agaricomycetes</taxon>
        <taxon>Agaricomycetidae</taxon>
        <taxon>Agaricales</taxon>
        <taxon>Pluteineae</taxon>
        <taxon>Pluteaceae</taxon>
        <taxon>Pluteus</taxon>
    </lineage>
</organism>
<sequence length="57" mass="6512">RTLSDYNIPKESIPSSLQWHADLCQDSHRHLLIANCARGGILGHHRQCQGQDPRQPR</sequence>
<gene>
    <name evidence="1" type="ORF">BDN72DRAFT_915448</name>
</gene>
<protein>
    <submittedName>
        <fullName evidence="1">Uncharacterized protein</fullName>
    </submittedName>
</protein>
<name>A0ACD2ZY36_9AGAR</name>
<feature type="non-terminal residue" evidence="1">
    <location>
        <position position="1"/>
    </location>
</feature>